<dbReference type="FunCoup" id="F2UI01">
    <property type="interactions" value="452"/>
</dbReference>
<keyword evidence="4 6" id="KW-0862">Zinc</keyword>
<keyword evidence="2 6" id="KW-0808">Transferase</keyword>
<dbReference type="InterPro" id="IPR026591">
    <property type="entry name" value="Sirtuin_cat_small_dom_sf"/>
</dbReference>
<feature type="binding site" evidence="9 10">
    <location>
        <position position="175"/>
    </location>
    <ligand>
        <name>Zn(2+)</name>
        <dbReference type="ChEBI" id="CHEBI:29105"/>
    </ligand>
</feature>
<dbReference type="CDD" id="cd01408">
    <property type="entry name" value="SIRT1"/>
    <property type="match status" value="1"/>
</dbReference>
<sequence>MEGVEGDGDLDLLADLIGHFGQVRVEEPQPEREPVLSSFDAEGFVKYLLDNNCKKVVVMAGAGISTSAGIPDFRSPGTGLYDNLQKYELEEPEDVFSIDFFRENPNPFYDLAKELYPGHFKPTPSHHFVRLLQDKGILLRHYTQNIDTLERMAGVADDKVIEAHGSFATAHCTDCQEEADPAWVKGRVFAGDIPHCQRCGGVVKPDIVFFGESLPERFTRGFRKDLADADALIVMGTSLKVHPFASLISYARKDVPRILINRDRVGEDGFAFYGSAFDFDAEYRDVFMGGTCDDGVRVLARLLGWEEDLDRLVADGNTAFETERQRHGGTDGDNTTEQQNGREGDDDDDDDDGDGEDEGDEGARSTEENDKGDENGGDGDGDSAAPAADDNGAVTEKQES</sequence>
<dbReference type="Gene3D" id="3.30.1600.10">
    <property type="entry name" value="SIR2/SIRT2 'Small Domain"/>
    <property type="match status" value="1"/>
</dbReference>
<feature type="binding site" evidence="8">
    <location>
        <begin position="72"/>
        <end position="74"/>
    </location>
    <ligand>
        <name>NAD(+)</name>
        <dbReference type="ChEBI" id="CHEBI:57540"/>
    </ligand>
</feature>
<feature type="domain" description="Deacetylase sirtuin-type" evidence="12">
    <location>
        <begin position="34"/>
        <end position="306"/>
    </location>
</feature>
<dbReference type="OrthoDB" id="420264at2759"/>
<dbReference type="InParanoid" id="F2UI01"/>
<feature type="binding site" evidence="9 10">
    <location>
        <position position="172"/>
    </location>
    <ligand>
        <name>Zn(2+)</name>
        <dbReference type="ChEBI" id="CHEBI:29105"/>
    </ligand>
</feature>
<evidence type="ECO:0000256" key="8">
    <source>
        <dbReference type="PIRSR" id="PIRSR037938-2"/>
    </source>
</evidence>
<dbReference type="AlphaFoldDB" id="F2UI01"/>
<dbReference type="SUPFAM" id="SSF52467">
    <property type="entry name" value="DHS-like NAD/FAD-binding domain"/>
    <property type="match status" value="1"/>
</dbReference>
<gene>
    <name evidence="13" type="ORF">PTSG_08102</name>
</gene>
<dbReference type="PROSITE" id="PS50305">
    <property type="entry name" value="SIRTUIN"/>
    <property type="match status" value="1"/>
</dbReference>
<feature type="compositionally biased region" description="Polar residues" evidence="11">
    <location>
        <begin position="332"/>
        <end position="341"/>
    </location>
</feature>
<dbReference type="PANTHER" id="PTHR11085:SF6">
    <property type="entry name" value="NAD-DEPENDENT PROTEIN DEACETYLASE SIRTUIN-2"/>
    <property type="match status" value="1"/>
</dbReference>
<feature type="compositionally biased region" description="Basic and acidic residues" evidence="11">
    <location>
        <begin position="321"/>
        <end position="330"/>
    </location>
</feature>
<dbReference type="EMBL" id="GL832975">
    <property type="protein sequence ID" value="EGD76750.1"/>
    <property type="molecule type" value="Genomic_DNA"/>
</dbReference>
<feature type="region of interest" description="Disordered" evidence="11">
    <location>
        <begin position="321"/>
        <end position="400"/>
    </location>
</feature>
<feature type="binding site" evidence="8">
    <location>
        <begin position="261"/>
        <end position="263"/>
    </location>
    <ligand>
        <name>NAD(+)</name>
        <dbReference type="ChEBI" id="CHEBI:57540"/>
    </ligand>
</feature>
<keyword evidence="3 6" id="KW-0479">Metal-binding</keyword>
<dbReference type="InterPro" id="IPR029035">
    <property type="entry name" value="DHS-like_NAD/FAD-binding_dom"/>
</dbReference>
<dbReference type="GO" id="GO:0070403">
    <property type="term" value="F:NAD+ binding"/>
    <property type="evidence" value="ECO:0007669"/>
    <property type="project" value="UniProtKB-UniRule"/>
</dbReference>
<feature type="compositionally biased region" description="Basic and acidic residues" evidence="11">
    <location>
        <begin position="361"/>
        <end position="374"/>
    </location>
</feature>
<organism evidence="14">
    <name type="scientific">Salpingoeca rosetta (strain ATCC 50818 / BSB-021)</name>
    <dbReference type="NCBI Taxonomy" id="946362"/>
    <lineage>
        <taxon>Eukaryota</taxon>
        <taxon>Choanoflagellata</taxon>
        <taxon>Craspedida</taxon>
        <taxon>Salpingoecidae</taxon>
        <taxon>Salpingoeca</taxon>
    </lineage>
</organism>
<dbReference type="InterPro" id="IPR003000">
    <property type="entry name" value="Sirtuin"/>
</dbReference>
<proteinExistence type="inferred from homology"/>
<feature type="binding site" evidence="8">
    <location>
        <begin position="144"/>
        <end position="147"/>
    </location>
    <ligand>
        <name>NAD(+)</name>
        <dbReference type="ChEBI" id="CHEBI:57540"/>
    </ligand>
</feature>
<dbReference type="GO" id="GO:0017136">
    <property type="term" value="F:histone deacetylase activity, NAD-dependent"/>
    <property type="evidence" value="ECO:0007669"/>
    <property type="project" value="InterPro"/>
</dbReference>
<comment type="catalytic activity">
    <reaction evidence="6">
        <text>N(6)-acetyl-L-lysyl-[protein] + NAD(+) + H2O = 2''-O-acetyl-ADP-D-ribose + nicotinamide + L-lysyl-[protein]</text>
        <dbReference type="Rhea" id="RHEA:43636"/>
        <dbReference type="Rhea" id="RHEA-COMP:9752"/>
        <dbReference type="Rhea" id="RHEA-COMP:10731"/>
        <dbReference type="ChEBI" id="CHEBI:15377"/>
        <dbReference type="ChEBI" id="CHEBI:17154"/>
        <dbReference type="ChEBI" id="CHEBI:29969"/>
        <dbReference type="ChEBI" id="CHEBI:57540"/>
        <dbReference type="ChEBI" id="CHEBI:61930"/>
        <dbReference type="ChEBI" id="CHEBI:83767"/>
        <dbReference type="EC" id="2.3.1.286"/>
    </reaction>
</comment>
<dbReference type="GO" id="GO:0005634">
    <property type="term" value="C:nucleus"/>
    <property type="evidence" value="ECO:0007669"/>
    <property type="project" value="TreeGrafter"/>
</dbReference>
<evidence type="ECO:0000313" key="14">
    <source>
        <dbReference type="Proteomes" id="UP000007799"/>
    </source>
</evidence>
<evidence type="ECO:0000256" key="1">
    <source>
        <dbReference type="ARBA" id="ARBA00006924"/>
    </source>
</evidence>
<feature type="binding site" evidence="9 10">
    <location>
        <position position="196"/>
    </location>
    <ligand>
        <name>Zn(2+)</name>
        <dbReference type="ChEBI" id="CHEBI:29105"/>
    </ligand>
</feature>
<evidence type="ECO:0000256" key="6">
    <source>
        <dbReference type="PIRNR" id="PIRNR037938"/>
    </source>
</evidence>
<dbReference type="InterPro" id="IPR050134">
    <property type="entry name" value="NAD-dep_sirtuin_deacylases"/>
</dbReference>
<evidence type="ECO:0000256" key="3">
    <source>
        <dbReference type="ARBA" id="ARBA00022723"/>
    </source>
</evidence>
<dbReference type="EC" id="2.3.1.286" evidence="6"/>
<evidence type="ECO:0000256" key="11">
    <source>
        <dbReference type="SAM" id="MobiDB-lite"/>
    </source>
</evidence>
<dbReference type="GeneID" id="16071684"/>
<dbReference type="PIRSF" id="PIRSF037938">
    <property type="entry name" value="SIR2_euk"/>
    <property type="match status" value="1"/>
</dbReference>
<name>F2UI01_SALR5</name>
<evidence type="ECO:0000259" key="12">
    <source>
        <dbReference type="PROSITE" id="PS50305"/>
    </source>
</evidence>
<feature type="binding site" evidence="8">
    <location>
        <position position="292"/>
    </location>
    <ligand>
        <name>NAD(+)</name>
        <dbReference type="ChEBI" id="CHEBI:57540"/>
    </ligand>
</feature>
<feature type="binding site" evidence="8">
    <location>
        <begin position="237"/>
        <end position="238"/>
    </location>
    <ligand>
        <name>NAD(+)</name>
        <dbReference type="ChEBI" id="CHEBI:57540"/>
    </ligand>
</feature>
<keyword evidence="14" id="KW-1185">Reference proteome</keyword>
<dbReference type="InterPro" id="IPR026590">
    <property type="entry name" value="Ssirtuin_cat_dom"/>
</dbReference>
<evidence type="ECO:0000256" key="2">
    <source>
        <dbReference type="ARBA" id="ARBA00022679"/>
    </source>
</evidence>
<reference evidence="13" key="1">
    <citation type="submission" date="2009-08" db="EMBL/GenBank/DDBJ databases">
        <title>Annotation of Salpingoeca rosetta.</title>
        <authorList>
            <consortium name="The Broad Institute Genome Sequencing Platform"/>
            <person name="Russ C."/>
            <person name="Cuomo C."/>
            <person name="Burger G."/>
            <person name="Gray M.W."/>
            <person name="Holland P.W.H."/>
            <person name="King N."/>
            <person name="Lang F.B.F."/>
            <person name="Roger A.J."/>
            <person name="Ruiz-Trillo I."/>
            <person name="Young S.K."/>
            <person name="Zeng Q."/>
            <person name="Gargeya S."/>
            <person name="Alvarado L."/>
            <person name="Berlin A."/>
            <person name="Chapman S.B."/>
            <person name="Chen Z."/>
            <person name="Freedman E."/>
            <person name="Gellesch M."/>
            <person name="Goldberg J."/>
            <person name="Griggs A."/>
            <person name="Gujja S."/>
            <person name="Heilman E."/>
            <person name="Heiman D."/>
            <person name="Howarth C."/>
            <person name="Mehta T."/>
            <person name="Neiman D."/>
            <person name="Pearson M."/>
            <person name="Roberts A."/>
            <person name="Saif S."/>
            <person name="Shea T."/>
            <person name="Shenoy N."/>
            <person name="Sisk P."/>
            <person name="Stolte C."/>
            <person name="Sykes S."/>
            <person name="White J."/>
            <person name="Yandava C."/>
            <person name="Haas B."/>
            <person name="Nusbaum C."/>
            <person name="Birren B."/>
        </authorList>
    </citation>
    <scope>NUCLEOTIDE SEQUENCE [LARGE SCALE GENOMIC DNA]</scope>
    <source>
        <strain evidence="13">ATCC 50818</strain>
    </source>
</reference>
<evidence type="ECO:0000256" key="9">
    <source>
        <dbReference type="PIRSR" id="PIRSR037938-3"/>
    </source>
</evidence>
<dbReference type="STRING" id="946362.F2UI01"/>
<dbReference type="InterPro" id="IPR017328">
    <property type="entry name" value="Sirtuin_class_I"/>
</dbReference>
<dbReference type="RefSeq" id="XP_004991122.1">
    <property type="nucleotide sequence ID" value="XM_004991065.1"/>
</dbReference>
<feature type="binding site" evidence="8">
    <location>
        <begin position="62"/>
        <end position="66"/>
    </location>
    <ligand>
        <name>NAD(+)</name>
        <dbReference type="ChEBI" id="CHEBI:57540"/>
    </ligand>
</feature>
<comment type="similarity">
    <text evidence="1 6">Belongs to the sirtuin family. Class I subfamily.</text>
</comment>
<dbReference type="GO" id="GO:0008270">
    <property type="term" value="F:zinc ion binding"/>
    <property type="evidence" value="ECO:0007669"/>
    <property type="project" value="UniProtKB-UniRule"/>
</dbReference>
<evidence type="ECO:0000256" key="7">
    <source>
        <dbReference type="PIRSR" id="PIRSR037938-1"/>
    </source>
</evidence>
<feature type="compositionally biased region" description="Acidic residues" evidence="11">
    <location>
        <begin position="344"/>
        <end position="360"/>
    </location>
</feature>
<dbReference type="KEGG" id="sre:PTSG_08102"/>
<dbReference type="Proteomes" id="UP000007799">
    <property type="component" value="Unassembled WGS sequence"/>
</dbReference>
<protein>
    <recommendedName>
        <fullName evidence="6">NAD-dependent protein deacetylase</fullName>
        <ecNumber evidence="6">2.3.1.286</ecNumber>
    </recommendedName>
</protein>
<evidence type="ECO:0000256" key="10">
    <source>
        <dbReference type="PROSITE-ProRule" id="PRU00236"/>
    </source>
</evidence>
<keyword evidence="5 6" id="KW-0520">NAD</keyword>
<dbReference type="Pfam" id="PF02146">
    <property type="entry name" value="SIR2"/>
    <property type="match status" value="1"/>
</dbReference>
<dbReference type="eggNOG" id="KOG2682">
    <property type="taxonomic scope" value="Eukaryota"/>
</dbReference>
<accession>F2UI01</accession>
<evidence type="ECO:0000256" key="4">
    <source>
        <dbReference type="ARBA" id="ARBA00022833"/>
    </source>
</evidence>
<feature type="active site" description="Proton acceptor" evidence="7 10">
    <location>
        <position position="164"/>
    </location>
</feature>
<feature type="compositionally biased region" description="Low complexity" evidence="11">
    <location>
        <begin position="382"/>
        <end position="393"/>
    </location>
</feature>
<evidence type="ECO:0000256" key="5">
    <source>
        <dbReference type="ARBA" id="ARBA00023027"/>
    </source>
</evidence>
<evidence type="ECO:0000313" key="13">
    <source>
        <dbReference type="EMBL" id="EGD76750.1"/>
    </source>
</evidence>
<dbReference type="PANTHER" id="PTHR11085">
    <property type="entry name" value="NAD-DEPENDENT PROTEIN DEACYLASE SIRTUIN-5, MITOCHONDRIAL-RELATED"/>
    <property type="match status" value="1"/>
</dbReference>
<comment type="cofactor">
    <cofactor evidence="9">
        <name>Zn(2+)</name>
        <dbReference type="ChEBI" id="CHEBI:29105"/>
    </cofactor>
    <text evidence="9">Binds 1 zinc ion per subunit.</text>
</comment>
<feature type="binding site" evidence="9 10">
    <location>
        <position position="199"/>
    </location>
    <ligand>
        <name>Zn(2+)</name>
        <dbReference type="ChEBI" id="CHEBI:29105"/>
    </ligand>
</feature>
<dbReference type="OMA" id="ATHSCID"/>
<dbReference type="Gene3D" id="3.40.50.1220">
    <property type="entry name" value="TPP-binding domain"/>
    <property type="match status" value="1"/>
</dbReference>